<evidence type="ECO:0000256" key="1">
    <source>
        <dbReference type="SAM" id="MobiDB-lite"/>
    </source>
</evidence>
<keyword evidence="2" id="KW-1185">Reference proteome</keyword>
<protein>
    <submittedName>
        <fullName evidence="3">Collagen alpha-1(I) chain-like</fullName>
    </submittedName>
</protein>
<accession>A0A6J1BML5</accession>
<feature type="non-terminal residue" evidence="3">
    <location>
        <position position="525"/>
    </location>
</feature>
<organism evidence="2 3">
    <name type="scientific">Herrania umbratica</name>
    <dbReference type="NCBI Taxonomy" id="108875"/>
    <lineage>
        <taxon>Eukaryota</taxon>
        <taxon>Viridiplantae</taxon>
        <taxon>Streptophyta</taxon>
        <taxon>Embryophyta</taxon>
        <taxon>Tracheophyta</taxon>
        <taxon>Spermatophyta</taxon>
        <taxon>Magnoliopsida</taxon>
        <taxon>eudicotyledons</taxon>
        <taxon>Gunneridae</taxon>
        <taxon>Pentapetalae</taxon>
        <taxon>rosids</taxon>
        <taxon>malvids</taxon>
        <taxon>Malvales</taxon>
        <taxon>Malvaceae</taxon>
        <taxon>Byttnerioideae</taxon>
        <taxon>Herrania</taxon>
    </lineage>
</organism>
<dbReference type="Proteomes" id="UP000504621">
    <property type="component" value="Unplaced"/>
</dbReference>
<sequence length="525" mass="54747">LHGDLRPPALRRVLHPLHHRLAAGPGPGGQWCDRDRAAARAAGVHLDRRHQRRGAARPRCGSRRGHDAGHPGLRGRDATGSGRRGVERRRHPRRCGRAGPAERGRGARTGQHAVRGRDEPGACRGRSHPVRQRRAGPRPGERGADRVRAAVARWRARPAPGGAAGPLPRLTVRGRQRDRRPRAELDPVAVGQRHGDVRADRVGGVAHGRAVRRGEVDDLPAVLAARDEHRVPGRDTRVGRPEVEVRIGAAGAAAPADRQLRAGQLDASFGVVAGEGQGVGVLAVACADLLEPGPVGAHHGRPPRGGGRGGRRCGQVVVVTALLAEATGAGLAADHARLGGGRGGTRRPDRLAVVVGRRGRVVRRERPGARHRAPAGVAVLVVGGGVTRGTVRHRSALAPRAARAHRPDVEAHLVLGGDRRAQAHGAGGGVDDLDDPRQQPRGVDVPGLVGEGDRSTEARGRRRGVAGLAGGQPLLDRLRQLGLSGVVRDLPAERGGARLVVGPAGVDGSGAELGVRAGPQHGHLG</sequence>
<dbReference type="GeneID" id="110428958"/>
<feature type="non-terminal residue" evidence="3">
    <location>
        <position position="1"/>
    </location>
</feature>
<feature type="region of interest" description="Disordered" evidence="1">
    <location>
        <begin position="419"/>
        <end position="463"/>
    </location>
</feature>
<evidence type="ECO:0000313" key="3">
    <source>
        <dbReference type="RefSeq" id="XP_021300555.1"/>
    </source>
</evidence>
<feature type="compositionally biased region" description="Basic residues" evidence="1">
    <location>
        <begin position="86"/>
        <end position="96"/>
    </location>
</feature>
<proteinExistence type="predicted"/>
<reference evidence="3" key="1">
    <citation type="submission" date="2025-08" db="UniProtKB">
        <authorList>
            <consortium name="RefSeq"/>
        </authorList>
    </citation>
    <scope>IDENTIFICATION</scope>
    <source>
        <tissue evidence="3">Leaf</tissue>
    </source>
</reference>
<dbReference type="AlphaFoldDB" id="A0A6J1BML5"/>
<name>A0A6J1BML5_9ROSI</name>
<gene>
    <name evidence="3" type="primary">LOC110428958</name>
</gene>
<feature type="region of interest" description="Disordered" evidence="1">
    <location>
        <begin position="42"/>
        <end position="146"/>
    </location>
</feature>
<dbReference type="RefSeq" id="XP_021300555.1">
    <property type="nucleotide sequence ID" value="XM_021444880.1"/>
</dbReference>
<feature type="compositionally biased region" description="Basic and acidic residues" evidence="1">
    <location>
        <begin position="64"/>
        <end position="77"/>
    </location>
</feature>
<feature type="compositionally biased region" description="Basic residues" evidence="1">
    <location>
        <begin position="125"/>
        <end position="136"/>
    </location>
</feature>
<feature type="compositionally biased region" description="Basic residues" evidence="1">
    <location>
        <begin position="47"/>
        <end position="63"/>
    </location>
</feature>
<evidence type="ECO:0000313" key="2">
    <source>
        <dbReference type="Proteomes" id="UP000504621"/>
    </source>
</evidence>